<keyword evidence="3" id="KW-0812">Transmembrane</keyword>
<name>A0A0H5RCS7_9EUKA</name>
<organism evidence="4">
    <name type="scientific">Spongospora subterranea</name>
    <dbReference type="NCBI Taxonomy" id="70186"/>
    <lineage>
        <taxon>Eukaryota</taxon>
        <taxon>Sar</taxon>
        <taxon>Rhizaria</taxon>
        <taxon>Endomyxa</taxon>
        <taxon>Phytomyxea</taxon>
        <taxon>Plasmodiophorida</taxon>
        <taxon>Plasmodiophoridae</taxon>
        <taxon>Spongospora</taxon>
    </lineage>
</organism>
<evidence type="ECO:0000256" key="1">
    <source>
        <dbReference type="SAM" id="Coils"/>
    </source>
</evidence>
<keyword evidence="1" id="KW-0175">Coiled coil</keyword>
<feature type="transmembrane region" description="Helical" evidence="3">
    <location>
        <begin position="178"/>
        <end position="195"/>
    </location>
</feature>
<dbReference type="AlphaFoldDB" id="A0A0H5RCS7"/>
<feature type="region of interest" description="Disordered" evidence="2">
    <location>
        <begin position="223"/>
        <end position="255"/>
    </location>
</feature>
<reference evidence="4" key="1">
    <citation type="submission" date="2015-04" db="EMBL/GenBank/DDBJ databases">
        <title>The genome sequence of the plant pathogenic Rhizarian Plasmodiophora brassicae reveals insights in its biotrophic life cycle and the origin of chitin synthesis.</title>
        <authorList>
            <person name="Schwelm A."/>
            <person name="Fogelqvist J."/>
            <person name="Knaust A."/>
            <person name="Julke S."/>
            <person name="Lilja T."/>
            <person name="Dhandapani V."/>
            <person name="Bonilla-Rosso G."/>
            <person name="Karlsson M."/>
            <person name="Shevchenko A."/>
            <person name="Choi S.R."/>
            <person name="Kim H.G."/>
            <person name="Park J.Y."/>
            <person name="Lim Y.P."/>
            <person name="Ludwig-Muller J."/>
            <person name="Dixelius C."/>
        </authorList>
    </citation>
    <scope>NUCLEOTIDE SEQUENCE</scope>
    <source>
        <tissue evidence="4">Potato root galls</tissue>
    </source>
</reference>
<evidence type="ECO:0000256" key="3">
    <source>
        <dbReference type="SAM" id="Phobius"/>
    </source>
</evidence>
<accession>A0A0H5RCS7</accession>
<sequence>MNRRWTERSFIGVVMRFIVLVLIGMLATSLVADHCTAMAVHELLGWAAAAAKPASDVARSIIDYFKVRQQSVREVERARLAKKQAETLLEKSKFETAKAAELNQSALENKLERALHEKKAALSAADVNDARLQETRREQEMMQLDLQKKKSDIEAMYLSKIQEQTDRIRAETDSKVNLYRLLTLLVLGFASYLFYRLHHLQRRNHATLLAPDLVKTGPRYITRTGHVTTPQTGGDTGNAAMKSNGKAEPAIAAAS</sequence>
<keyword evidence="3" id="KW-1133">Transmembrane helix</keyword>
<keyword evidence="3" id="KW-0472">Membrane</keyword>
<dbReference type="EMBL" id="HACM01011361">
    <property type="protein sequence ID" value="CRZ11803.1"/>
    <property type="molecule type" value="Transcribed_RNA"/>
</dbReference>
<evidence type="ECO:0000313" key="4">
    <source>
        <dbReference type="EMBL" id="CRZ11803.1"/>
    </source>
</evidence>
<evidence type="ECO:0000256" key="2">
    <source>
        <dbReference type="SAM" id="MobiDB-lite"/>
    </source>
</evidence>
<protein>
    <submittedName>
        <fullName evidence="4">Uncharacterized protein</fullName>
    </submittedName>
</protein>
<proteinExistence type="predicted"/>
<feature type="coiled-coil region" evidence="1">
    <location>
        <begin position="97"/>
        <end position="152"/>
    </location>
</feature>